<feature type="transmembrane region" description="Helical" evidence="1">
    <location>
        <begin position="58"/>
        <end position="78"/>
    </location>
</feature>
<proteinExistence type="predicted"/>
<feature type="domain" description="Type IV secretion system coupling protein TraD DNA-binding" evidence="2">
    <location>
        <begin position="107"/>
        <end position="402"/>
    </location>
</feature>
<keyword evidence="1" id="KW-1133">Transmembrane helix</keyword>
<dbReference type="PANTHER" id="PTHR30121">
    <property type="entry name" value="UNCHARACTERIZED PROTEIN YJGR-RELATED"/>
    <property type="match status" value="1"/>
</dbReference>
<dbReference type="InterPro" id="IPR019476">
    <property type="entry name" value="T4SS_TraD_DNA-bd"/>
</dbReference>
<organism evidence="3">
    <name type="scientific">marine sediment metagenome</name>
    <dbReference type="NCBI Taxonomy" id="412755"/>
    <lineage>
        <taxon>unclassified sequences</taxon>
        <taxon>metagenomes</taxon>
        <taxon>ecological metagenomes</taxon>
    </lineage>
</organism>
<gene>
    <name evidence="3" type="ORF">LCGC14_1954250</name>
</gene>
<protein>
    <recommendedName>
        <fullName evidence="2">Type IV secretion system coupling protein TraD DNA-binding domain-containing protein</fullName>
    </recommendedName>
</protein>
<sequence>MPDLRSRNQYLDMLYRIAGGLDGMGGNPPVPLLFSNLINQRRITVYQHKSDDEVLAEQAGGCLLALVIIAFMGLVRFLKDLFAPTPSGINVGRKLTSIGFGPMVGIRVEDRCKHAALTGATGSGKSTLMQNLILQDIEAGHGLAVIDPKGDLVEAVLRHAPAQRFDDFIVLDPNERDFPLGLNMVEPVAEVYRSRTASEVVSVFKKLFADSWGPRLEYILRYCILTLLEVPGSTLLDVPDLLQDEEYREAVMPFVTNFAVRNFWVSEYATLSGGQRTQAISPILNKVGPYLAYPEIRNVVGQAKSSIDLRQVMDQSKILLVPTSQGLLGEDTSNLFGSLVVSKLQLAAMTRTGLPAHRKPEFYLYADEFQNFVTNAFEKVLTEARSYGLGLVVANQYPEQLPRSLSLAVQKNVAVHITCYLERNRHRALYCLLQDTQAPDLVVRPQPPPPGGSVQLARQIRYYSRQRYGRPRAAVERAILERRQRFYAHTRHHDNQTEGRLPAHAPRALPEPIEFWQEEG</sequence>
<name>A0A0F9G4V8_9ZZZZ</name>
<evidence type="ECO:0000313" key="3">
    <source>
        <dbReference type="EMBL" id="KKL85486.1"/>
    </source>
</evidence>
<dbReference type="PANTHER" id="PTHR30121:SF6">
    <property type="entry name" value="SLR6007 PROTEIN"/>
    <property type="match status" value="1"/>
</dbReference>
<dbReference type="AlphaFoldDB" id="A0A0F9G4V8"/>
<dbReference type="InterPro" id="IPR051162">
    <property type="entry name" value="T4SS_component"/>
</dbReference>
<dbReference type="CDD" id="cd01127">
    <property type="entry name" value="TrwB_TraG_TraD_VirD4"/>
    <property type="match status" value="1"/>
</dbReference>
<dbReference type="Pfam" id="PF10412">
    <property type="entry name" value="TrwB_AAD_bind"/>
    <property type="match status" value="1"/>
</dbReference>
<evidence type="ECO:0000259" key="2">
    <source>
        <dbReference type="Pfam" id="PF10412"/>
    </source>
</evidence>
<dbReference type="InterPro" id="IPR027417">
    <property type="entry name" value="P-loop_NTPase"/>
</dbReference>
<accession>A0A0F9G4V8</accession>
<keyword evidence="1" id="KW-0812">Transmembrane</keyword>
<dbReference type="Gene3D" id="3.40.50.300">
    <property type="entry name" value="P-loop containing nucleotide triphosphate hydrolases"/>
    <property type="match status" value="2"/>
</dbReference>
<reference evidence="3" key="1">
    <citation type="journal article" date="2015" name="Nature">
        <title>Complex archaea that bridge the gap between prokaryotes and eukaryotes.</title>
        <authorList>
            <person name="Spang A."/>
            <person name="Saw J.H."/>
            <person name="Jorgensen S.L."/>
            <person name="Zaremba-Niedzwiedzka K."/>
            <person name="Martijn J."/>
            <person name="Lind A.E."/>
            <person name="van Eijk R."/>
            <person name="Schleper C."/>
            <person name="Guy L."/>
            <person name="Ettema T.J."/>
        </authorList>
    </citation>
    <scope>NUCLEOTIDE SEQUENCE</scope>
</reference>
<evidence type="ECO:0000256" key="1">
    <source>
        <dbReference type="SAM" id="Phobius"/>
    </source>
</evidence>
<dbReference type="SUPFAM" id="SSF52540">
    <property type="entry name" value="P-loop containing nucleoside triphosphate hydrolases"/>
    <property type="match status" value="1"/>
</dbReference>
<keyword evidence="1" id="KW-0472">Membrane</keyword>
<comment type="caution">
    <text evidence="3">The sequence shown here is derived from an EMBL/GenBank/DDBJ whole genome shotgun (WGS) entry which is preliminary data.</text>
</comment>
<dbReference type="EMBL" id="LAZR01021393">
    <property type="protein sequence ID" value="KKL85486.1"/>
    <property type="molecule type" value="Genomic_DNA"/>
</dbReference>